<dbReference type="InterPro" id="IPR036388">
    <property type="entry name" value="WH-like_DNA-bd_sf"/>
</dbReference>
<evidence type="ECO:0000256" key="5">
    <source>
        <dbReference type="ARBA" id="ARBA00023163"/>
    </source>
</evidence>
<reference evidence="7 8" key="1">
    <citation type="submission" date="2009-05" db="EMBL/GenBank/DDBJ databases">
        <authorList>
            <person name="Setubal J.C."/>
            <person name="Boyle S."/>
            <person name="Crasta O.R."/>
            <person name="Gillespie J.J."/>
            <person name="Kenyon R.W."/>
            <person name="Lu J."/>
            <person name="Mane S."/>
            <person name="Nagrani S."/>
            <person name="Shallom J.M."/>
            <person name="Shallom S."/>
            <person name="Shukla M."/>
            <person name="Snyder E.E."/>
            <person name="Sobral B.W."/>
            <person name="Wattam A.R."/>
            <person name="Will R."/>
            <person name="Williams K."/>
            <person name="Yoo H."/>
            <person name="Munk C."/>
            <person name="Tapia R."/>
            <person name="Green L."/>
            <person name="Rogers Y."/>
            <person name="Detter J.C."/>
            <person name="Bruce D."/>
            <person name="Brettin T.S."/>
            <person name="Tsolis R."/>
        </authorList>
    </citation>
    <scope>NUCLEOTIDE SEQUENCE [LARGE SCALE GENOMIC DNA]</scope>
    <source>
        <strain evidence="7 8">LMG 3301</strain>
    </source>
</reference>
<dbReference type="CDD" id="cd08488">
    <property type="entry name" value="PBP2_AmpR"/>
    <property type="match status" value="1"/>
</dbReference>
<evidence type="ECO:0000256" key="3">
    <source>
        <dbReference type="ARBA" id="ARBA00023125"/>
    </source>
</evidence>
<dbReference type="Gene3D" id="1.10.10.10">
    <property type="entry name" value="Winged helix-like DNA-binding domain superfamily/Winged helix DNA-binding domain"/>
    <property type="match status" value="1"/>
</dbReference>
<keyword evidence="4" id="KW-0010">Activator</keyword>
<dbReference type="GO" id="GO:0006351">
    <property type="term" value="P:DNA-templated transcription"/>
    <property type="evidence" value="ECO:0007669"/>
    <property type="project" value="TreeGrafter"/>
</dbReference>
<dbReference type="Pfam" id="PF00126">
    <property type="entry name" value="HTH_1"/>
    <property type="match status" value="1"/>
</dbReference>
<dbReference type="InterPro" id="IPR000847">
    <property type="entry name" value="LysR_HTH_N"/>
</dbReference>
<dbReference type="SUPFAM" id="SSF53850">
    <property type="entry name" value="Periplasmic binding protein-like II"/>
    <property type="match status" value="1"/>
</dbReference>
<dbReference type="SUPFAM" id="SSF46785">
    <property type="entry name" value="Winged helix' DNA-binding domain"/>
    <property type="match status" value="1"/>
</dbReference>
<dbReference type="GO" id="GO:0003700">
    <property type="term" value="F:DNA-binding transcription factor activity"/>
    <property type="evidence" value="ECO:0007669"/>
    <property type="project" value="InterPro"/>
</dbReference>
<dbReference type="PROSITE" id="PS50931">
    <property type="entry name" value="HTH_LYSR"/>
    <property type="match status" value="1"/>
</dbReference>
<feature type="domain" description="HTH lysR-type" evidence="6">
    <location>
        <begin position="65"/>
        <end position="122"/>
    </location>
</feature>
<evidence type="ECO:0000313" key="7">
    <source>
        <dbReference type="EMBL" id="EEQ95371.1"/>
    </source>
</evidence>
<accession>C4WE94</accession>
<dbReference type="PRINTS" id="PR00039">
    <property type="entry name" value="HTHLYSR"/>
</dbReference>
<keyword evidence="3" id="KW-0238">DNA-binding</keyword>
<dbReference type="PANTHER" id="PTHR30537:SF70">
    <property type="entry name" value="HTH-TYPE TRANSCRIPTIONAL ACTIVATOR AMPR"/>
    <property type="match status" value="1"/>
</dbReference>
<evidence type="ECO:0000259" key="6">
    <source>
        <dbReference type="PROSITE" id="PS50931"/>
    </source>
</evidence>
<dbReference type="InterPro" id="IPR036390">
    <property type="entry name" value="WH_DNA-bd_sf"/>
</dbReference>
<sequence>MIMHSAASQPRHSRRCAIHYTETRFPRDISLSGPADIRCLRCGDKRRYLAFDVRKIWVSMVRPHLPLNSLRAFEASARHLSFTKAAIELCVTQAAVSHQVKSLETRLNVTLFERLPRGLMLTSEGETLLPTLKDAFDRIAGTLERFEAGHYREILRVGAVGTLAVGWLLPRLPDFQKSYPFIDLRLSTNNNRVDIAAEGLDYAIRFGSGAWHGIDATRLLEAPLSPLCIPELARELRTPADLARHTLLRSYRADEWTQWFLAAGVTGDMPLPRSIMFDSSLAMMEAAMQGAGIALAPPLMFSRQLLSETIVQPFETTVTMGSYWLTRLQSRAGTEAMSAFRGWLTDAATN</sequence>
<evidence type="ECO:0000313" key="8">
    <source>
        <dbReference type="Proteomes" id="UP000004386"/>
    </source>
</evidence>
<dbReference type="EMBL" id="ACQA01000001">
    <property type="protein sequence ID" value="EEQ95371.1"/>
    <property type="molecule type" value="Genomic_DNA"/>
</dbReference>
<dbReference type="InterPro" id="IPR005119">
    <property type="entry name" value="LysR_subst-bd"/>
</dbReference>
<gene>
    <name evidence="7" type="ORF">OINT_1000736</name>
</gene>
<dbReference type="FunFam" id="1.10.10.10:FF:000038">
    <property type="entry name" value="Glycine cleavage system transcriptional activator"/>
    <property type="match status" value="1"/>
</dbReference>
<proteinExistence type="inferred from homology"/>
<dbReference type="GO" id="GO:0043565">
    <property type="term" value="F:sequence-specific DNA binding"/>
    <property type="evidence" value="ECO:0007669"/>
    <property type="project" value="TreeGrafter"/>
</dbReference>
<keyword evidence="2" id="KW-0805">Transcription regulation</keyword>
<comment type="caution">
    <text evidence="7">The sequence shown here is derived from an EMBL/GenBank/DDBJ whole genome shotgun (WGS) entry which is preliminary data.</text>
</comment>
<protein>
    <submittedName>
        <fullName evidence="7">HTH-type transcriptional activator ampR</fullName>
    </submittedName>
</protein>
<dbReference type="Pfam" id="PF03466">
    <property type="entry name" value="LysR_substrate"/>
    <property type="match status" value="1"/>
</dbReference>
<dbReference type="PANTHER" id="PTHR30537">
    <property type="entry name" value="HTH-TYPE TRANSCRIPTIONAL REGULATOR"/>
    <property type="match status" value="1"/>
</dbReference>
<dbReference type="HOGENOM" id="CLU_039613_37_0_5"/>
<keyword evidence="5" id="KW-0804">Transcription</keyword>
<organism evidence="7 8">
    <name type="scientific">Brucella intermedia LMG 3301</name>
    <dbReference type="NCBI Taxonomy" id="641118"/>
    <lineage>
        <taxon>Bacteria</taxon>
        <taxon>Pseudomonadati</taxon>
        <taxon>Pseudomonadota</taxon>
        <taxon>Alphaproteobacteria</taxon>
        <taxon>Hyphomicrobiales</taxon>
        <taxon>Brucellaceae</taxon>
        <taxon>Brucella/Ochrobactrum group</taxon>
        <taxon>Brucella</taxon>
    </lineage>
</organism>
<dbReference type="Gene3D" id="3.40.190.10">
    <property type="entry name" value="Periplasmic binding protein-like II"/>
    <property type="match status" value="2"/>
</dbReference>
<evidence type="ECO:0000256" key="2">
    <source>
        <dbReference type="ARBA" id="ARBA00023015"/>
    </source>
</evidence>
<name>C4WE94_9HYPH</name>
<evidence type="ECO:0000256" key="1">
    <source>
        <dbReference type="ARBA" id="ARBA00009437"/>
    </source>
</evidence>
<dbReference type="AlphaFoldDB" id="C4WE94"/>
<dbReference type="InterPro" id="IPR058163">
    <property type="entry name" value="LysR-type_TF_proteobact-type"/>
</dbReference>
<dbReference type="Proteomes" id="UP000004386">
    <property type="component" value="Unassembled WGS sequence"/>
</dbReference>
<evidence type="ECO:0000256" key="4">
    <source>
        <dbReference type="ARBA" id="ARBA00023159"/>
    </source>
</evidence>
<comment type="similarity">
    <text evidence="1">Belongs to the LysR transcriptional regulatory family.</text>
</comment>